<keyword evidence="2" id="KW-0732">Signal</keyword>
<keyword evidence="1" id="KW-0175">Coiled coil</keyword>
<protein>
    <recommendedName>
        <fullName evidence="5">Outer membrane efflux protein</fullName>
    </recommendedName>
</protein>
<dbReference type="AlphaFoldDB" id="A0A1M6C0H2"/>
<accession>A0A1M6C0H2</accession>
<evidence type="ECO:0008006" key="5">
    <source>
        <dbReference type="Google" id="ProtNLM"/>
    </source>
</evidence>
<evidence type="ECO:0000313" key="3">
    <source>
        <dbReference type="EMBL" id="SHI54234.1"/>
    </source>
</evidence>
<dbReference type="Proteomes" id="UP000184442">
    <property type="component" value="Unassembled WGS sequence"/>
</dbReference>
<evidence type="ECO:0000256" key="2">
    <source>
        <dbReference type="SAM" id="SignalP"/>
    </source>
</evidence>
<dbReference type="EMBL" id="FQZS01000004">
    <property type="protein sequence ID" value="SHI54234.1"/>
    <property type="molecule type" value="Genomic_DNA"/>
</dbReference>
<dbReference type="STRING" id="1122184.SAMN02745176_00618"/>
<dbReference type="GO" id="GO:0015562">
    <property type="term" value="F:efflux transmembrane transporter activity"/>
    <property type="evidence" value="ECO:0007669"/>
    <property type="project" value="InterPro"/>
</dbReference>
<gene>
    <name evidence="3" type="ORF">SAMN02745176_00618</name>
</gene>
<sequence>MKLKILNYILILSLLLSTTVSAEPKFRYSFEEALEMALENSLEYESKANTIKKAYDAFDAAQSSAPKEVKFTGSMKKFISSQVDPAIKVEETYNNYQQALLDRNNTKVTIALNLRSAVIAVENAEMDLEEANLNKKIWEEELKQLELKFDKNLITKPEYENKKTDLENKLKDLDKYQDNLDEAYYKLNALLGRQNQKDIAITLDDTVVPLEKLDLDQIKKDMINRDLSIAQKKNERFVKKYYFDLIDLRYSKYTQDSLTDSMLDDIWEMYEEAKKDFETADMNYEKALENFDKEFDDMLEDIKDTMEQINEIKQDISEEERNAEISKLKYEARMITRSQYNSSLNRITLLKNDLRAAELQLNLKYAKLLAYSDLSKVVKE</sequence>
<dbReference type="Gene3D" id="1.20.1600.10">
    <property type="entry name" value="Outer membrane efflux proteins (OEP)"/>
    <property type="match status" value="1"/>
</dbReference>
<evidence type="ECO:0000313" key="4">
    <source>
        <dbReference type="Proteomes" id="UP000184442"/>
    </source>
</evidence>
<reference evidence="3 4" key="1">
    <citation type="submission" date="2016-11" db="EMBL/GenBank/DDBJ databases">
        <authorList>
            <person name="Jaros S."/>
            <person name="Januszkiewicz K."/>
            <person name="Wedrychowicz H."/>
        </authorList>
    </citation>
    <scope>NUCLEOTIDE SEQUENCE [LARGE SCALE GENOMIC DNA]</scope>
    <source>
        <strain evidence="3 4">DSM 19022</strain>
    </source>
</reference>
<keyword evidence="4" id="KW-1185">Reference proteome</keyword>
<proteinExistence type="predicted"/>
<feature type="coiled-coil region" evidence="1">
    <location>
        <begin position="114"/>
        <end position="186"/>
    </location>
</feature>
<name>A0A1M6C0H2_9FIRM</name>
<feature type="coiled-coil region" evidence="1">
    <location>
        <begin position="270"/>
        <end position="329"/>
    </location>
</feature>
<organism evidence="3 4">
    <name type="scientific">Lutispora thermophila DSM 19022</name>
    <dbReference type="NCBI Taxonomy" id="1122184"/>
    <lineage>
        <taxon>Bacteria</taxon>
        <taxon>Bacillati</taxon>
        <taxon>Bacillota</taxon>
        <taxon>Clostridia</taxon>
        <taxon>Lutisporales</taxon>
        <taxon>Lutisporaceae</taxon>
        <taxon>Lutispora</taxon>
    </lineage>
</organism>
<feature type="signal peptide" evidence="2">
    <location>
        <begin position="1"/>
        <end position="22"/>
    </location>
</feature>
<evidence type="ECO:0000256" key="1">
    <source>
        <dbReference type="SAM" id="Coils"/>
    </source>
</evidence>
<dbReference type="SUPFAM" id="SSF56954">
    <property type="entry name" value="Outer membrane efflux proteins (OEP)"/>
    <property type="match status" value="1"/>
</dbReference>
<feature type="chain" id="PRO_5012590278" description="Outer membrane efflux protein" evidence="2">
    <location>
        <begin position="23"/>
        <end position="380"/>
    </location>
</feature>